<keyword evidence="2" id="KW-1185">Reference proteome</keyword>
<sequence>MNAEQFIQNYIANRLSEAYKAKVEHLLETDSAFKTKERKALLEKL</sequence>
<dbReference type="RefSeq" id="WP_344712909.1">
    <property type="nucleotide sequence ID" value="NZ_BAABCB010000007.1"/>
</dbReference>
<evidence type="ECO:0000313" key="1">
    <source>
        <dbReference type="EMBL" id="GAA4241684.1"/>
    </source>
</evidence>
<organism evidence="1 2">
    <name type="scientific">Winogradskyella damuponensis</name>
    <dbReference type="NCBI Taxonomy" id="943939"/>
    <lineage>
        <taxon>Bacteria</taxon>
        <taxon>Pseudomonadati</taxon>
        <taxon>Bacteroidota</taxon>
        <taxon>Flavobacteriia</taxon>
        <taxon>Flavobacteriales</taxon>
        <taxon>Flavobacteriaceae</taxon>
        <taxon>Winogradskyella</taxon>
    </lineage>
</organism>
<protein>
    <submittedName>
        <fullName evidence="1">Uncharacterized protein</fullName>
    </submittedName>
</protein>
<accession>A0ABP8CPH6</accession>
<comment type="caution">
    <text evidence="1">The sequence shown here is derived from an EMBL/GenBank/DDBJ whole genome shotgun (WGS) entry which is preliminary data.</text>
</comment>
<name>A0ABP8CPH6_9FLAO</name>
<dbReference type="Proteomes" id="UP001501682">
    <property type="component" value="Unassembled WGS sequence"/>
</dbReference>
<reference evidence="2" key="1">
    <citation type="journal article" date="2019" name="Int. J. Syst. Evol. Microbiol.">
        <title>The Global Catalogue of Microorganisms (GCM) 10K type strain sequencing project: providing services to taxonomists for standard genome sequencing and annotation.</title>
        <authorList>
            <consortium name="The Broad Institute Genomics Platform"/>
            <consortium name="The Broad Institute Genome Sequencing Center for Infectious Disease"/>
            <person name="Wu L."/>
            <person name="Ma J."/>
        </authorList>
    </citation>
    <scope>NUCLEOTIDE SEQUENCE [LARGE SCALE GENOMIC DNA]</scope>
    <source>
        <strain evidence="2">JCM 17633</strain>
    </source>
</reference>
<evidence type="ECO:0000313" key="2">
    <source>
        <dbReference type="Proteomes" id="UP001501682"/>
    </source>
</evidence>
<gene>
    <name evidence="1" type="ORF">GCM10022292_09080</name>
</gene>
<proteinExistence type="predicted"/>
<dbReference type="EMBL" id="BAABCB010000007">
    <property type="protein sequence ID" value="GAA4241684.1"/>
    <property type="molecule type" value="Genomic_DNA"/>
</dbReference>